<organism evidence="1 2">
    <name type="scientific">Stephania japonica</name>
    <dbReference type="NCBI Taxonomy" id="461633"/>
    <lineage>
        <taxon>Eukaryota</taxon>
        <taxon>Viridiplantae</taxon>
        <taxon>Streptophyta</taxon>
        <taxon>Embryophyta</taxon>
        <taxon>Tracheophyta</taxon>
        <taxon>Spermatophyta</taxon>
        <taxon>Magnoliopsida</taxon>
        <taxon>Ranunculales</taxon>
        <taxon>Menispermaceae</taxon>
        <taxon>Menispermoideae</taxon>
        <taxon>Cissampelideae</taxon>
        <taxon>Stephania</taxon>
    </lineage>
</organism>
<evidence type="ECO:0000313" key="1">
    <source>
        <dbReference type="EMBL" id="KAK9156215.1"/>
    </source>
</evidence>
<dbReference type="AlphaFoldDB" id="A0AAP0KQ98"/>
<protein>
    <submittedName>
        <fullName evidence="1">Uncharacterized protein</fullName>
    </submittedName>
</protein>
<name>A0AAP0KQ98_9MAGN</name>
<gene>
    <name evidence="1" type="ORF">Sjap_003695</name>
</gene>
<reference evidence="1 2" key="1">
    <citation type="submission" date="2024-01" db="EMBL/GenBank/DDBJ databases">
        <title>Genome assemblies of Stephania.</title>
        <authorList>
            <person name="Yang L."/>
        </authorList>
    </citation>
    <scope>NUCLEOTIDE SEQUENCE [LARGE SCALE GENOMIC DNA]</scope>
    <source>
        <strain evidence="1">QJT</strain>
        <tissue evidence="1">Leaf</tissue>
    </source>
</reference>
<dbReference type="Proteomes" id="UP001417504">
    <property type="component" value="Unassembled WGS sequence"/>
</dbReference>
<comment type="caution">
    <text evidence="1">The sequence shown here is derived from an EMBL/GenBank/DDBJ whole genome shotgun (WGS) entry which is preliminary data.</text>
</comment>
<sequence>MGGDRGGKAVAVEAVASARRRAAVVASKINGRYSSITIIHLREGWFPPPPPLSLFFLKAPPRGGDLRRPPEIPSVAWKRRRVVVVGGGGELVLPSTRVDGGKMNFPP</sequence>
<proteinExistence type="predicted"/>
<accession>A0AAP0KQ98</accession>
<evidence type="ECO:0000313" key="2">
    <source>
        <dbReference type="Proteomes" id="UP001417504"/>
    </source>
</evidence>
<dbReference type="EMBL" id="JBBNAE010000001">
    <property type="protein sequence ID" value="KAK9156215.1"/>
    <property type="molecule type" value="Genomic_DNA"/>
</dbReference>
<keyword evidence="2" id="KW-1185">Reference proteome</keyword>